<comment type="caution">
    <text evidence="15">The sequence shown here is derived from an EMBL/GenBank/DDBJ whole genome shotgun (WGS) entry which is preliminary data.</text>
</comment>
<keyword evidence="16" id="KW-1185">Reference proteome</keyword>
<keyword evidence="8 10" id="KW-0175">Coiled coil</keyword>
<dbReference type="GO" id="GO:0006891">
    <property type="term" value="P:intra-Golgi vesicle-mediated transport"/>
    <property type="evidence" value="ECO:0007669"/>
    <property type="project" value="InterPro"/>
</dbReference>
<keyword evidence="5 12" id="KW-0812">Transmembrane</keyword>
<dbReference type="STRING" id="764103.G7E2F9"/>
<dbReference type="OMA" id="WQQEGFN"/>
<name>G7E2F9_MIXOS</name>
<evidence type="ECO:0000256" key="12">
    <source>
        <dbReference type="SAM" id="Phobius"/>
    </source>
</evidence>
<proteinExistence type="inferred from homology"/>
<feature type="coiled-coil region" evidence="10">
    <location>
        <begin position="71"/>
        <end position="130"/>
    </location>
</feature>
<evidence type="ECO:0000256" key="9">
    <source>
        <dbReference type="ARBA" id="ARBA00023136"/>
    </source>
</evidence>
<feature type="domain" description="CASP C-terminal" evidence="13">
    <location>
        <begin position="473"/>
        <end position="701"/>
    </location>
</feature>
<evidence type="ECO:0000256" key="2">
    <source>
        <dbReference type="ARBA" id="ARBA00006415"/>
    </source>
</evidence>
<sequence length="715" mass="80509">MATPSEPAPAARLSQDVAEVPASHSSQPSLASTPLLPTLSKATTHNFSSALSTWKEINLTELQRTLDARGLEIVENQKENMVGRKRLAEQTREFRKVPDEEKATSFKGLLKAYQAEIDMLTKRSKIAETAFLHVYKLLAEAPDPFPLLDAAVDQTAKASEARVLELSLKRAQDEAATLKAQLAEAQASDKERRKLAERAEKLEKKMDDTVNEKVTQKEAELHAIYDERLRNYQERERDLERQATMARAQLHDLRSSNDTTQAQLMSHSSRRDQESQARSAEIELINADLERATARAAEVERRNEKLRAEIEALRLGSESDAKLKNLELQLEETQSETSRLLKSLDSQKEEAARAADLSLVRLEAGQMERAALEAEIETLRQRLASHDDYDEVKRELEIMKFVEFSSLNDEDFNDAGSMISSMEMRLPNPNADKPGASKARPLEQLLMLKNRKLSDQVTALRVAHEDLGSSERALQTELVEAQTRFEEERALNARLEADLARVNGSNSNDAEPRLSTGNGHATEEPLASLSLGKRTGTPTVNGSTAETSILPIITSQRDRFRQRNTELEEELRRQFATISELRSELKTLQADNLKLYEKVRYLQSYKEDAGASRTGLASILHPKRDEELGKYRERYENTINPFEAFRGREQSRAIQALNPIEKILFGLSRRVLTHRLSRALFVAYAIALHLVALSALYGYSETTATVIRPPDDMSV</sequence>
<dbReference type="Pfam" id="PF08172">
    <property type="entry name" value="CASP_C"/>
    <property type="match status" value="1"/>
</dbReference>
<evidence type="ECO:0000259" key="14">
    <source>
        <dbReference type="Pfam" id="PF25398"/>
    </source>
</evidence>
<feature type="region of interest" description="Disordered" evidence="11">
    <location>
        <begin position="248"/>
        <end position="276"/>
    </location>
</feature>
<reference evidence="15 16" key="2">
    <citation type="journal article" date="2012" name="Open Biol.">
        <title>Characteristics of nucleosomes and linker DNA regions on the genome of the basidiomycete Mixia osmundae revealed by mono- and dinucleosome mapping.</title>
        <authorList>
            <person name="Nishida H."/>
            <person name="Kondo S."/>
            <person name="Matsumoto T."/>
            <person name="Suzuki Y."/>
            <person name="Yoshikawa H."/>
            <person name="Taylor T.D."/>
            <person name="Sugiyama J."/>
        </authorList>
    </citation>
    <scope>NUCLEOTIDE SEQUENCE [LARGE SCALE GENOMIC DNA]</scope>
    <source>
        <strain evidence="16">CBS 9802 / IAM 14324 / JCM 22182 / KY 12970</strain>
    </source>
</reference>
<comment type="similarity">
    <text evidence="2">Belongs to the CASP family.</text>
</comment>
<keyword evidence="9 12" id="KW-0472">Membrane</keyword>
<feature type="compositionally biased region" description="Polar residues" evidence="11">
    <location>
        <begin position="503"/>
        <end position="519"/>
    </location>
</feature>
<comment type="subcellular location">
    <subcellularLocation>
        <location evidence="1">Golgi apparatus membrane</location>
        <topology evidence="1">Single-pass type IV membrane protein</topology>
    </subcellularLocation>
</comment>
<evidence type="ECO:0000259" key="13">
    <source>
        <dbReference type="Pfam" id="PF08172"/>
    </source>
</evidence>
<dbReference type="PANTHER" id="PTHR14043:SF2">
    <property type="entry name" value="HOMEOBOX PROTEIN CUT"/>
    <property type="match status" value="1"/>
</dbReference>
<feature type="region of interest" description="Disordered" evidence="11">
    <location>
        <begin position="1"/>
        <end position="35"/>
    </location>
</feature>
<accession>G7E2F9</accession>
<feature type="transmembrane region" description="Helical" evidence="12">
    <location>
        <begin position="679"/>
        <end position="699"/>
    </location>
</feature>
<dbReference type="InterPro" id="IPR057476">
    <property type="entry name" value="Cux_N"/>
</dbReference>
<dbReference type="Proteomes" id="UP000009131">
    <property type="component" value="Unassembled WGS sequence"/>
</dbReference>
<keyword evidence="7" id="KW-0333">Golgi apparatus</keyword>
<protein>
    <recommendedName>
        <fullName evidence="3">Protein CASP</fullName>
    </recommendedName>
</protein>
<feature type="compositionally biased region" description="Low complexity" evidence="11">
    <location>
        <begin position="25"/>
        <end position="35"/>
    </location>
</feature>
<evidence type="ECO:0000256" key="6">
    <source>
        <dbReference type="ARBA" id="ARBA00022989"/>
    </source>
</evidence>
<dbReference type="HOGENOM" id="CLU_016758_0_0_1"/>
<evidence type="ECO:0000313" key="15">
    <source>
        <dbReference type="EMBL" id="GAA97019.1"/>
    </source>
</evidence>
<evidence type="ECO:0000256" key="4">
    <source>
        <dbReference type="ARBA" id="ARBA00022448"/>
    </source>
</evidence>
<dbReference type="GO" id="GO:0000139">
    <property type="term" value="C:Golgi membrane"/>
    <property type="evidence" value="ECO:0007669"/>
    <property type="project" value="UniProtKB-SubCell"/>
</dbReference>
<dbReference type="FunCoup" id="G7E2F9">
    <property type="interactions" value="109"/>
</dbReference>
<gene>
    <name evidence="15" type="primary">Mo03694</name>
    <name evidence="15" type="ORF">E5Q_03694</name>
</gene>
<evidence type="ECO:0000256" key="10">
    <source>
        <dbReference type="SAM" id="Coils"/>
    </source>
</evidence>
<dbReference type="InterPro" id="IPR012955">
    <property type="entry name" value="CASP_C"/>
</dbReference>
<keyword evidence="4" id="KW-0813">Transport</keyword>
<feature type="compositionally biased region" description="Polar residues" evidence="11">
    <location>
        <begin position="256"/>
        <end position="267"/>
    </location>
</feature>
<evidence type="ECO:0000256" key="1">
    <source>
        <dbReference type="ARBA" id="ARBA00004409"/>
    </source>
</evidence>
<dbReference type="eggNOG" id="KOG0963">
    <property type="taxonomic scope" value="Eukaryota"/>
</dbReference>
<feature type="domain" description="Cux N-terminal" evidence="14">
    <location>
        <begin position="43"/>
        <end position="155"/>
    </location>
</feature>
<feature type="region of interest" description="Disordered" evidence="11">
    <location>
        <begin position="502"/>
        <end position="547"/>
    </location>
</feature>
<evidence type="ECO:0000256" key="3">
    <source>
        <dbReference type="ARBA" id="ARBA00018691"/>
    </source>
</evidence>
<feature type="coiled-coil region" evidence="10">
    <location>
        <begin position="557"/>
        <end position="598"/>
    </location>
</feature>
<dbReference type="RefSeq" id="XP_014565456.1">
    <property type="nucleotide sequence ID" value="XM_014709970.1"/>
</dbReference>
<dbReference type="AlphaFoldDB" id="G7E2F9"/>
<evidence type="ECO:0000256" key="5">
    <source>
        <dbReference type="ARBA" id="ARBA00022692"/>
    </source>
</evidence>
<evidence type="ECO:0000313" key="16">
    <source>
        <dbReference type="Proteomes" id="UP000009131"/>
    </source>
</evidence>
<evidence type="ECO:0000256" key="11">
    <source>
        <dbReference type="SAM" id="MobiDB-lite"/>
    </source>
</evidence>
<dbReference type="OrthoDB" id="10257567at2759"/>
<feature type="compositionally biased region" description="Polar residues" evidence="11">
    <location>
        <begin position="536"/>
        <end position="547"/>
    </location>
</feature>
<dbReference type="EMBL" id="BABT02000110">
    <property type="protein sequence ID" value="GAA97019.1"/>
    <property type="molecule type" value="Genomic_DNA"/>
</dbReference>
<evidence type="ECO:0000256" key="8">
    <source>
        <dbReference type="ARBA" id="ARBA00023054"/>
    </source>
</evidence>
<evidence type="ECO:0000256" key="7">
    <source>
        <dbReference type="ARBA" id="ARBA00023034"/>
    </source>
</evidence>
<dbReference type="InParanoid" id="G7E2F9"/>
<reference evidence="15 16" key="1">
    <citation type="journal article" date="2011" name="J. Gen. Appl. Microbiol.">
        <title>Draft genome sequencing of the enigmatic basidiomycete Mixia osmundae.</title>
        <authorList>
            <person name="Nishida H."/>
            <person name="Nagatsuka Y."/>
            <person name="Sugiyama J."/>
        </authorList>
    </citation>
    <scope>NUCLEOTIDE SEQUENCE [LARGE SCALE GENOMIC DNA]</scope>
    <source>
        <strain evidence="16">CBS 9802 / IAM 14324 / JCM 22182 / KY 12970</strain>
    </source>
</reference>
<dbReference type="PANTHER" id="PTHR14043">
    <property type="entry name" value="CCAAT DISPLACEMENT PROTEIN-RELATED"/>
    <property type="match status" value="1"/>
</dbReference>
<keyword evidence="6 12" id="KW-1133">Transmembrane helix</keyword>
<dbReference type="Pfam" id="PF25398">
    <property type="entry name" value="CUX1_N"/>
    <property type="match status" value="1"/>
</dbReference>
<organism evidence="15 16">
    <name type="scientific">Mixia osmundae (strain CBS 9802 / IAM 14324 / JCM 22182 / KY 12970)</name>
    <dbReference type="NCBI Taxonomy" id="764103"/>
    <lineage>
        <taxon>Eukaryota</taxon>
        <taxon>Fungi</taxon>
        <taxon>Dikarya</taxon>
        <taxon>Basidiomycota</taxon>
        <taxon>Pucciniomycotina</taxon>
        <taxon>Mixiomycetes</taxon>
        <taxon>Mixiales</taxon>
        <taxon>Mixiaceae</taxon>
        <taxon>Mixia</taxon>
    </lineage>
</organism>